<dbReference type="OrthoDB" id="4265398at2"/>
<dbReference type="STRING" id="1247936.BN2475_50083"/>
<name>A0A1N7RKA4_9BURK</name>
<evidence type="ECO:0000313" key="1">
    <source>
        <dbReference type="EMBL" id="SIT35548.1"/>
    </source>
</evidence>
<evidence type="ECO:0000313" key="2">
    <source>
        <dbReference type="Proteomes" id="UP000187012"/>
    </source>
</evidence>
<sequence length="59" mass="6607">MGRIARRFNRHFSDNIHGMLPVKDLCKSYGHGFEDIGDRIGELIHMDPNTQAAGSGLRP</sequence>
<dbReference type="AlphaFoldDB" id="A0A1N7RKA4"/>
<dbReference type="EMBL" id="CYGX02000005">
    <property type="protein sequence ID" value="SIT35548.1"/>
    <property type="molecule type" value="Genomic_DNA"/>
</dbReference>
<keyword evidence="2" id="KW-1185">Reference proteome</keyword>
<gene>
    <name evidence="1" type="ORF">BN2475_50083</name>
</gene>
<accession>A0A1N7RKA4</accession>
<reference evidence="1 2" key="1">
    <citation type="submission" date="2016-12" db="EMBL/GenBank/DDBJ databases">
        <authorList>
            <person name="Song W.-J."/>
            <person name="Kurnit D.M."/>
        </authorList>
    </citation>
    <scope>NUCLEOTIDE SEQUENCE [LARGE SCALE GENOMIC DNA]</scope>
    <source>
        <strain evidence="1 2">STM7296</strain>
    </source>
</reference>
<protein>
    <submittedName>
        <fullName evidence="1">Uncharacterized protein</fullName>
    </submittedName>
</protein>
<dbReference type="RefSeq" id="WP_094777860.1">
    <property type="nucleotide sequence ID" value="NZ_CYGX02000005.1"/>
</dbReference>
<dbReference type="Proteomes" id="UP000187012">
    <property type="component" value="Unassembled WGS sequence"/>
</dbReference>
<proteinExistence type="predicted"/>
<organism evidence="1 2">
    <name type="scientific">Paraburkholderia ribeironis</name>
    <dbReference type="NCBI Taxonomy" id="1247936"/>
    <lineage>
        <taxon>Bacteria</taxon>
        <taxon>Pseudomonadati</taxon>
        <taxon>Pseudomonadota</taxon>
        <taxon>Betaproteobacteria</taxon>
        <taxon>Burkholderiales</taxon>
        <taxon>Burkholderiaceae</taxon>
        <taxon>Paraburkholderia</taxon>
    </lineage>
</organism>